<dbReference type="Gene3D" id="1.20.1250.20">
    <property type="entry name" value="MFS general substrate transporter like domains"/>
    <property type="match status" value="2"/>
</dbReference>
<dbReference type="Pfam" id="PF07690">
    <property type="entry name" value="MFS_1"/>
    <property type="match status" value="1"/>
</dbReference>
<dbReference type="OrthoDB" id="2130629at2759"/>
<feature type="compositionally biased region" description="Low complexity" evidence="5">
    <location>
        <begin position="44"/>
        <end position="58"/>
    </location>
</feature>
<feature type="transmembrane region" description="Helical" evidence="6">
    <location>
        <begin position="435"/>
        <end position="460"/>
    </location>
</feature>
<feature type="transmembrane region" description="Helical" evidence="6">
    <location>
        <begin position="81"/>
        <end position="104"/>
    </location>
</feature>
<comment type="subcellular location">
    <subcellularLocation>
        <location evidence="1">Membrane</location>
        <topology evidence="1">Multi-pass membrane protein</topology>
    </subcellularLocation>
</comment>
<sequence length="550" mass="58207">MATTTATTTLEYPSSTKNPIQVDTYSNPSPESSRPVSQIFQNTANNPSAPNSSLALPLTHPDPQPRPSNLATALTILQPSLINFFSSFTNGIITVGLPVIASSISLPRSLYLWPSSVYGLTSGAVLLLAGSVADITGPRGVECVGIILLGVFMLACGFAATGVQLVVFRALQGIAMAMHLPASVAIIAAVAPSGRARNVGFACLGLSQPLGFSVGLVVSGVLVERVGWRSGFWISGGATVGLAIIAVWTLPKVEKEKVALREVVKRIGVEIDWVGGIIASGGLALLAYVLAILSANLSTIRTPTTATLLALSVVLLVAFPVWMHFREKQGKPALVPNSLWKNLPFASTCIMVALSYGVMNSMELFSSLFFQEIQHHSTFTTSLFLLPNLIVGVILNLTVGLFVHRVRALWLVSVSAILCALAPLFMAIVNPGWSYWYMTFWAQVFTPFSGDVLFTVGLIIVSDNFPEKMQALAGAVFNTVAQFGMSLGIGSCQVIALGVMGSDGGVGHGDELRGYRAGFWAMFGYMVLCAGIAVVGLRRAGKVGLEKKEA</sequence>
<feature type="compositionally biased region" description="Polar residues" evidence="5">
    <location>
        <begin position="10"/>
        <end position="43"/>
    </location>
</feature>
<dbReference type="GO" id="GO:0016020">
    <property type="term" value="C:membrane"/>
    <property type="evidence" value="ECO:0007669"/>
    <property type="project" value="UniProtKB-SubCell"/>
</dbReference>
<organism evidence="8 9">
    <name type="scientific">Corynespora cassiicola Philippines</name>
    <dbReference type="NCBI Taxonomy" id="1448308"/>
    <lineage>
        <taxon>Eukaryota</taxon>
        <taxon>Fungi</taxon>
        <taxon>Dikarya</taxon>
        <taxon>Ascomycota</taxon>
        <taxon>Pezizomycotina</taxon>
        <taxon>Dothideomycetes</taxon>
        <taxon>Pleosporomycetidae</taxon>
        <taxon>Pleosporales</taxon>
        <taxon>Corynesporascaceae</taxon>
        <taxon>Corynespora</taxon>
    </lineage>
</organism>
<gene>
    <name evidence="8" type="ORF">BS50DRAFT_662483</name>
</gene>
<feature type="transmembrane region" description="Helical" evidence="6">
    <location>
        <begin position="173"/>
        <end position="192"/>
    </location>
</feature>
<dbReference type="Proteomes" id="UP000240883">
    <property type="component" value="Unassembled WGS sequence"/>
</dbReference>
<dbReference type="AlphaFoldDB" id="A0A2T2NY67"/>
<evidence type="ECO:0000256" key="5">
    <source>
        <dbReference type="SAM" id="MobiDB-lite"/>
    </source>
</evidence>
<feature type="transmembrane region" description="Helical" evidence="6">
    <location>
        <begin position="230"/>
        <end position="250"/>
    </location>
</feature>
<reference evidence="8 9" key="1">
    <citation type="journal article" date="2018" name="Front. Microbiol.">
        <title>Genome-Wide Analysis of Corynespora cassiicola Leaf Fall Disease Putative Effectors.</title>
        <authorList>
            <person name="Lopez D."/>
            <person name="Ribeiro S."/>
            <person name="Label P."/>
            <person name="Fumanal B."/>
            <person name="Venisse J.S."/>
            <person name="Kohler A."/>
            <person name="de Oliveira R.R."/>
            <person name="Labutti K."/>
            <person name="Lipzen A."/>
            <person name="Lail K."/>
            <person name="Bauer D."/>
            <person name="Ohm R.A."/>
            <person name="Barry K.W."/>
            <person name="Spatafora J."/>
            <person name="Grigoriev I.V."/>
            <person name="Martin F.M."/>
            <person name="Pujade-Renaud V."/>
        </authorList>
    </citation>
    <scope>NUCLEOTIDE SEQUENCE [LARGE SCALE GENOMIC DNA]</scope>
    <source>
        <strain evidence="8 9">Philippines</strain>
    </source>
</reference>
<evidence type="ECO:0000256" key="6">
    <source>
        <dbReference type="SAM" id="Phobius"/>
    </source>
</evidence>
<dbReference type="SUPFAM" id="SSF103473">
    <property type="entry name" value="MFS general substrate transporter"/>
    <property type="match status" value="1"/>
</dbReference>
<dbReference type="GO" id="GO:0022857">
    <property type="term" value="F:transmembrane transporter activity"/>
    <property type="evidence" value="ECO:0007669"/>
    <property type="project" value="InterPro"/>
</dbReference>
<feature type="transmembrane region" description="Helical" evidence="6">
    <location>
        <begin position="144"/>
        <end position="167"/>
    </location>
</feature>
<dbReference type="PANTHER" id="PTHR42718:SF27">
    <property type="entry name" value="TRANSPORTER, PUTATIVE-RELATED"/>
    <property type="match status" value="1"/>
</dbReference>
<keyword evidence="3 6" id="KW-1133">Transmembrane helix</keyword>
<evidence type="ECO:0000256" key="4">
    <source>
        <dbReference type="ARBA" id="ARBA00023136"/>
    </source>
</evidence>
<protein>
    <submittedName>
        <fullName evidence="8">MFS general substrate transporter</fullName>
    </submittedName>
</protein>
<keyword evidence="9" id="KW-1185">Reference proteome</keyword>
<feature type="transmembrane region" description="Helical" evidence="6">
    <location>
        <begin position="343"/>
        <end position="359"/>
    </location>
</feature>
<dbReference type="PROSITE" id="PS50850">
    <property type="entry name" value="MFS"/>
    <property type="match status" value="1"/>
</dbReference>
<dbReference type="InterPro" id="IPR036259">
    <property type="entry name" value="MFS_trans_sf"/>
</dbReference>
<evidence type="ECO:0000313" key="9">
    <source>
        <dbReference type="Proteomes" id="UP000240883"/>
    </source>
</evidence>
<name>A0A2T2NY67_CORCC</name>
<dbReference type="InterPro" id="IPR011701">
    <property type="entry name" value="MFS"/>
</dbReference>
<keyword evidence="2 6" id="KW-0812">Transmembrane</keyword>
<feature type="transmembrane region" description="Helical" evidence="6">
    <location>
        <begin position="199"/>
        <end position="218"/>
    </location>
</feature>
<feature type="transmembrane region" description="Helical" evidence="6">
    <location>
        <begin position="271"/>
        <end position="293"/>
    </location>
</feature>
<evidence type="ECO:0000313" key="8">
    <source>
        <dbReference type="EMBL" id="PSN70309.1"/>
    </source>
</evidence>
<keyword evidence="4 6" id="KW-0472">Membrane</keyword>
<proteinExistence type="predicted"/>
<accession>A0A2T2NY67</accession>
<evidence type="ECO:0000256" key="3">
    <source>
        <dbReference type="ARBA" id="ARBA00022989"/>
    </source>
</evidence>
<feature type="transmembrane region" description="Helical" evidence="6">
    <location>
        <begin position="305"/>
        <end position="323"/>
    </location>
</feature>
<feature type="transmembrane region" description="Helical" evidence="6">
    <location>
        <begin position="409"/>
        <end position="429"/>
    </location>
</feature>
<dbReference type="InterPro" id="IPR020846">
    <property type="entry name" value="MFS_dom"/>
</dbReference>
<evidence type="ECO:0000256" key="1">
    <source>
        <dbReference type="ARBA" id="ARBA00004141"/>
    </source>
</evidence>
<feature type="transmembrane region" description="Helical" evidence="6">
    <location>
        <begin position="472"/>
        <end position="497"/>
    </location>
</feature>
<feature type="transmembrane region" description="Helical" evidence="6">
    <location>
        <begin position="517"/>
        <end position="537"/>
    </location>
</feature>
<feature type="domain" description="Major facilitator superfamily (MFS) profile" evidence="7">
    <location>
        <begin position="75"/>
        <end position="542"/>
    </location>
</feature>
<evidence type="ECO:0000259" key="7">
    <source>
        <dbReference type="PROSITE" id="PS50850"/>
    </source>
</evidence>
<dbReference type="PANTHER" id="PTHR42718">
    <property type="entry name" value="MAJOR FACILITATOR SUPERFAMILY MULTIDRUG TRANSPORTER MFSC"/>
    <property type="match status" value="1"/>
</dbReference>
<feature type="region of interest" description="Disordered" evidence="5">
    <location>
        <begin position="1"/>
        <end position="62"/>
    </location>
</feature>
<evidence type="ECO:0000256" key="2">
    <source>
        <dbReference type="ARBA" id="ARBA00022692"/>
    </source>
</evidence>
<feature type="transmembrane region" description="Helical" evidence="6">
    <location>
        <begin position="379"/>
        <end position="402"/>
    </location>
</feature>
<feature type="transmembrane region" description="Helical" evidence="6">
    <location>
        <begin position="110"/>
        <end position="132"/>
    </location>
</feature>
<dbReference type="EMBL" id="KZ678132">
    <property type="protein sequence ID" value="PSN70309.1"/>
    <property type="molecule type" value="Genomic_DNA"/>
</dbReference>